<keyword evidence="3" id="KW-1185">Reference proteome</keyword>
<feature type="non-terminal residue" evidence="2">
    <location>
        <position position="1"/>
    </location>
</feature>
<proteinExistence type="predicted"/>
<dbReference type="AlphaFoldDB" id="A0AB34H8M8"/>
<feature type="compositionally biased region" description="Low complexity" evidence="1">
    <location>
        <begin position="200"/>
        <end position="210"/>
    </location>
</feature>
<accession>A0AB34H8M8</accession>
<feature type="compositionally biased region" description="Low complexity" evidence="1">
    <location>
        <begin position="117"/>
        <end position="143"/>
    </location>
</feature>
<protein>
    <submittedName>
        <fullName evidence="2">Uncharacterized protein</fullName>
    </submittedName>
</protein>
<comment type="caution">
    <text evidence="2">The sequence shown here is derived from an EMBL/GenBank/DDBJ whole genome shotgun (WGS) entry which is preliminary data.</text>
</comment>
<reference evidence="2 3" key="1">
    <citation type="submission" date="2022-11" db="EMBL/GenBank/DDBJ databases">
        <title>Whole genome sequence of Eschrichtius robustus ER-17-0199.</title>
        <authorList>
            <person name="Bruniche-Olsen A."/>
            <person name="Black A.N."/>
            <person name="Fields C.J."/>
            <person name="Walden K."/>
            <person name="Dewoody J.A."/>
        </authorList>
    </citation>
    <scope>NUCLEOTIDE SEQUENCE [LARGE SCALE GENOMIC DNA]</scope>
    <source>
        <strain evidence="2">ER-17-0199</strain>
        <tissue evidence="2">Blubber</tissue>
    </source>
</reference>
<dbReference type="EMBL" id="JAIQCJ010001508">
    <property type="protein sequence ID" value="KAJ8789107.1"/>
    <property type="molecule type" value="Genomic_DNA"/>
</dbReference>
<evidence type="ECO:0000313" key="3">
    <source>
        <dbReference type="Proteomes" id="UP001159641"/>
    </source>
</evidence>
<sequence>ETFLQGLPLGQLACGDDNHTCGHFLTSTSGTETERQPRQKPCIAVYCLGQLVNLITGLGGTGTGMLSEVGGSGRGPPSLDPGQKDPKPLRPSLARAHTCPFSPCSPPSLRSGRPVGSARRYPAARRAPMSPPSGRARVAAGAGRLAGGGGAARRRQSRGSAPRPPPRPAGPPPPRRARLRPSSRLCNVSSRGGGGGGRGPAVAASAARPGGRARREPAAASLPSGRCGRLGAPRGGARTRSQPGCGRSQRTADTRLRGAARRDRPGDGPPRRVPSTLPLPGRLEPEPERAPSYDGGDPAAGERACCPLGCATAAGARGGPRRAPLSGRRSPPPRDPRAPALGLRGQEPRGAPRRRRA</sequence>
<feature type="compositionally biased region" description="Pro residues" evidence="1">
    <location>
        <begin position="162"/>
        <end position="174"/>
    </location>
</feature>
<evidence type="ECO:0000256" key="1">
    <source>
        <dbReference type="SAM" id="MobiDB-lite"/>
    </source>
</evidence>
<name>A0AB34H8M8_ESCRO</name>
<feature type="region of interest" description="Disordered" evidence="1">
    <location>
        <begin position="66"/>
        <end position="357"/>
    </location>
</feature>
<organism evidence="2 3">
    <name type="scientific">Eschrichtius robustus</name>
    <name type="common">California gray whale</name>
    <name type="synonym">Eschrichtius gibbosus</name>
    <dbReference type="NCBI Taxonomy" id="9764"/>
    <lineage>
        <taxon>Eukaryota</taxon>
        <taxon>Metazoa</taxon>
        <taxon>Chordata</taxon>
        <taxon>Craniata</taxon>
        <taxon>Vertebrata</taxon>
        <taxon>Euteleostomi</taxon>
        <taxon>Mammalia</taxon>
        <taxon>Eutheria</taxon>
        <taxon>Laurasiatheria</taxon>
        <taxon>Artiodactyla</taxon>
        <taxon>Whippomorpha</taxon>
        <taxon>Cetacea</taxon>
        <taxon>Mysticeti</taxon>
        <taxon>Eschrichtiidae</taxon>
        <taxon>Eschrichtius</taxon>
    </lineage>
</organism>
<evidence type="ECO:0000313" key="2">
    <source>
        <dbReference type="EMBL" id="KAJ8789107.1"/>
    </source>
</evidence>
<dbReference type="Proteomes" id="UP001159641">
    <property type="component" value="Unassembled WGS sequence"/>
</dbReference>
<gene>
    <name evidence="2" type="ORF">J1605_022208</name>
</gene>
<feature type="compositionally biased region" description="Basic and acidic residues" evidence="1">
    <location>
        <begin position="250"/>
        <end position="270"/>
    </location>
</feature>